<dbReference type="SUPFAM" id="SSF52540">
    <property type="entry name" value="P-loop containing nucleoside triphosphate hydrolases"/>
    <property type="match status" value="1"/>
</dbReference>
<dbReference type="InterPro" id="IPR027417">
    <property type="entry name" value="P-loop_NTPase"/>
</dbReference>
<feature type="compositionally biased region" description="Low complexity" evidence="11">
    <location>
        <begin position="400"/>
        <end position="410"/>
    </location>
</feature>
<evidence type="ECO:0000259" key="12">
    <source>
        <dbReference type="PROSITE" id="PS51192"/>
    </source>
</evidence>
<evidence type="ECO:0000259" key="13">
    <source>
        <dbReference type="PROSITE" id="PS51194"/>
    </source>
</evidence>
<dbReference type="PROSITE" id="PS51192">
    <property type="entry name" value="HELICASE_ATP_BIND_1"/>
    <property type="match status" value="1"/>
</dbReference>
<gene>
    <name evidence="15" type="ORF">FRD01_23220</name>
</gene>
<keyword evidence="2" id="KW-0963">Cytoplasm</keyword>
<dbReference type="GO" id="GO:0003724">
    <property type="term" value="F:RNA helicase activity"/>
    <property type="evidence" value="ECO:0007669"/>
    <property type="project" value="UniProtKB-EC"/>
</dbReference>
<evidence type="ECO:0000256" key="7">
    <source>
        <dbReference type="ARBA" id="ARBA00038437"/>
    </source>
</evidence>
<feature type="short sequence motif" description="Q motif" evidence="9">
    <location>
        <begin position="2"/>
        <end position="30"/>
    </location>
</feature>
<sequence>MTTFADLKLIEPLQKALTANDYTHPTAIQAKSIPALLQGRDVVGCAQTGTGKTAAFALPVLQHISQSEPSKKRVPKALILSPTRELAAQIGESFQSYGRFLKTKQVVIFGGVNEKPQIARLKEGVDIIVATPGRLIDLGNQGYVDLSNVGFFVLDEADRMLDMGFLPDIKRIMKQLPAKRQNLLFSATMPKAIEELANSFLDNPVRVEVQPQSSTVEKISQQVMFVAKNDKPGLLMSILKTEDVGQAIVFTRTKHGANKVHKKLLGAGFKAEVIHGNKSQGARNSALDAFRNGKSQLLIATDIASRGIDVEEITHVFNFDLPNDSENYVHRIGRTGRAGRSGSSISFCDETETGYLKDIEKIIGESIPHVVDHDFHMEEALKACALPAPKKKKSGRGFRPRNSSPRNSSQRSRRTN</sequence>
<dbReference type="FunFam" id="3.40.50.300:FF:000108">
    <property type="entry name" value="ATP-dependent RNA helicase RhlE"/>
    <property type="match status" value="1"/>
</dbReference>
<dbReference type="InterPro" id="IPR044742">
    <property type="entry name" value="DEAD/DEAH_RhlB"/>
</dbReference>
<evidence type="ECO:0000256" key="2">
    <source>
        <dbReference type="ARBA" id="ARBA00022490"/>
    </source>
</evidence>
<dbReference type="EMBL" id="CP042467">
    <property type="protein sequence ID" value="QED30092.1"/>
    <property type="molecule type" value="Genomic_DNA"/>
</dbReference>
<dbReference type="Gene3D" id="3.40.50.300">
    <property type="entry name" value="P-loop containing nucleotide triphosphate hydrolases"/>
    <property type="match status" value="2"/>
</dbReference>
<dbReference type="EC" id="3.6.4.13" evidence="1"/>
<keyword evidence="5 10" id="KW-0347">Helicase</keyword>
<dbReference type="InterPro" id="IPR000629">
    <property type="entry name" value="RNA-helicase_DEAD-box_CS"/>
</dbReference>
<keyword evidence="6 10" id="KW-0067">ATP-binding</keyword>
<evidence type="ECO:0000256" key="6">
    <source>
        <dbReference type="ARBA" id="ARBA00022840"/>
    </source>
</evidence>
<evidence type="ECO:0000256" key="3">
    <source>
        <dbReference type="ARBA" id="ARBA00022741"/>
    </source>
</evidence>
<evidence type="ECO:0000259" key="14">
    <source>
        <dbReference type="PROSITE" id="PS51195"/>
    </source>
</evidence>
<dbReference type="Proteomes" id="UP000321595">
    <property type="component" value="Chromosome"/>
</dbReference>
<protein>
    <recommendedName>
        <fullName evidence="1">RNA helicase</fullName>
        <ecNumber evidence="1">3.6.4.13</ecNumber>
    </recommendedName>
</protein>
<feature type="domain" description="Helicase ATP-binding" evidence="12">
    <location>
        <begin position="33"/>
        <end position="207"/>
    </location>
</feature>
<dbReference type="InterPro" id="IPR014001">
    <property type="entry name" value="Helicase_ATP-bd"/>
</dbReference>
<dbReference type="RefSeq" id="WP_146963474.1">
    <property type="nucleotide sequence ID" value="NZ_CP042467.1"/>
</dbReference>
<comment type="similarity">
    <text evidence="7 10">Belongs to the DEAD box helicase family.</text>
</comment>
<dbReference type="Pfam" id="PF00270">
    <property type="entry name" value="DEAD"/>
    <property type="match status" value="1"/>
</dbReference>
<dbReference type="PROSITE" id="PS00039">
    <property type="entry name" value="DEAD_ATP_HELICASE"/>
    <property type="match status" value="1"/>
</dbReference>
<dbReference type="InterPro" id="IPR001650">
    <property type="entry name" value="Helicase_C-like"/>
</dbReference>
<dbReference type="KEGG" id="bbae:FRD01_23220"/>
<proteinExistence type="inferred from homology"/>
<evidence type="ECO:0000313" key="16">
    <source>
        <dbReference type="Proteomes" id="UP000321595"/>
    </source>
</evidence>
<keyword evidence="16" id="KW-1185">Reference proteome</keyword>
<feature type="compositionally biased region" description="Basic residues" evidence="11">
    <location>
        <begin position="389"/>
        <end position="399"/>
    </location>
</feature>
<dbReference type="OrthoDB" id="9805696at2"/>
<reference evidence="15 16" key="1">
    <citation type="submission" date="2019-08" db="EMBL/GenBank/DDBJ databases">
        <authorList>
            <person name="Liang Q."/>
        </authorList>
    </citation>
    <scope>NUCLEOTIDE SEQUENCE [LARGE SCALE GENOMIC DNA]</scope>
    <source>
        <strain evidence="15 16">V1718</strain>
    </source>
</reference>
<dbReference type="SMART" id="SM00490">
    <property type="entry name" value="HELICc"/>
    <property type="match status" value="1"/>
</dbReference>
<feature type="domain" description="DEAD-box RNA helicase Q" evidence="14">
    <location>
        <begin position="2"/>
        <end position="30"/>
    </location>
</feature>
<evidence type="ECO:0000256" key="1">
    <source>
        <dbReference type="ARBA" id="ARBA00012552"/>
    </source>
</evidence>
<dbReference type="CDD" id="cd18787">
    <property type="entry name" value="SF2_C_DEAD"/>
    <property type="match status" value="1"/>
</dbReference>
<evidence type="ECO:0000256" key="4">
    <source>
        <dbReference type="ARBA" id="ARBA00022801"/>
    </source>
</evidence>
<dbReference type="InterPro" id="IPR014014">
    <property type="entry name" value="RNA_helicase_DEAD_Q_motif"/>
</dbReference>
<evidence type="ECO:0000313" key="15">
    <source>
        <dbReference type="EMBL" id="QED30092.1"/>
    </source>
</evidence>
<accession>A0A5B8XW05</accession>
<feature type="domain" description="Helicase C-terminal" evidence="13">
    <location>
        <begin position="233"/>
        <end position="378"/>
    </location>
</feature>
<dbReference type="GO" id="GO:0016787">
    <property type="term" value="F:hydrolase activity"/>
    <property type="evidence" value="ECO:0007669"/>
    <property type="project" value="UniProtKB-KW"/>
</dbReference>
<dbReference type="GO" id="GO:0003676">
    <property type="term" value="F:nucleic acid binding"/>
    <property type="evidence" value="ECO:0007669"/>
    <property type="project" value="InterPro"/>
</dbReference>
<dbReference type="PROSITE" id="PS51195">
    <property type="entry name" value="Q_MOTIF"/>
    <property type="match status" value="1"/>
</dbReference>
<dbReference type="GO" id="GO:0005829">
    <property type="term" value="C:cytosol"/>
    <property type="evidence" value="ECO:0007669"/>
    <property type="project" value="TreeGrafter"/>
</dbReference>
<dbReference type="InterPro" id="IPR050079">
    <property type="entry name" value="DEAD_box_RNA_helicase"/>
</dbReference>
<dbReference type="PANTHER" id="PTHR47959">
    <property type="entry name" value="ATP-DEPENDENT RNA HELICASE RHLE-RELATED"/>
    <property type="match status" value="1"/>
</dbReference>
<dbReference type="CDD" id="cd00268">
    <property type="entry name" value="DEADc"/>
    <property type="match status" value="1"/>
</dbReference>
<dbReference type="PROSITE" id="PS51194">
    <property type="entry name" value="HELICASE_CTER"/>
    <property type="match status" value="1"/>
</dbReference>
<dbReference type="AlphaFoldDB" id="A0A5B8XW05"/>
<keyword evidence="3 10" id="KW-0547">Nucleotide-binding</keyword>
<dbReference type="Pfam" id="PF00271">
    <property type="entry name" value="Helicase_C"/>
    <property type="match status" value="1"/>
</dbReference>
<comment type="catalytic activity">
    <reaction evidence="8">
        <text>ATP + H2O = ADP + phosphate + H(+)</text>
        <dbReference type="Rhea" id="RHEA:13065"/>
        <dbReference type="ChEBI" id="CHEBI:15377"/>
        <dbReference type="ChEBI" id="CHEBI:15378"/>
        <dbReference type="ChEBI" id="CHEBI:30616"/>
        <dbReference type="ChEBI" id="CHEBI:43474"/>
        <dbReference type="ChEBI" id="CHEBI:456216"/>
        <dbReference type="EC" id="3.6.4.13"/>
    </reaction>
</comment>
<dbReference type="PANTHER" id="PTHR47959:SF13">
    <property type="entry name" value="ATP-DEPENDENT RNA HELICASE RHLE"/>
    <property type="match status" value="1"/>
</dbReference>
<evidence type="ECO:0000256" key="9">
    <source>
        <dbReference type="PROSITE-ProRule" id="PRU00552"/>
    </source>
</evidence>
<dbReference type="GO" id="GO:0005524">
    <property type="term" value="F:ATP binding"/>
    <property type="evidence" value="ECO:0007669"/>
    <property type="project" value="UniProtKB-KW"/>
</dbReference>
<evidence type="ECO:0000256" key="11">
    <source>
        <dbReference type="SAM" id="MobiDB-lite"/>
    </source>
</evidence>
<dbReference type="InterPro" id="IPR011545">
    <property type="entry name" value="DEAD/DEAH_box_helicase_dom"/>
</dbReference>
<evidence type="ECO:0000256" key="10">
    <source>
        <dbReference type="RuleBase" id="RU000492"/>
    </source>
</evidence>
<evidence type="ECO:0000256" key="8">
    <source>
        <dbReference type="ARBA" id="ARBA00047984"/>
    </source>
</evidence>
<dbReference type="SMART" id="SM00487">
    <property type="entry name" value="DEXDc"/>
    <property type="match status" value="1"/>
</dbReference>
<organism evidence="15 16">
    <name type="scientific">Microvenator marinus</name>
    <dbReference type="NCBI Taxonomy" id="2600177"/>
    <lineage>
        <taxon>Bacteria</taxon>
        <taxon>Deltaproteobacteria</taxon>
        <taxon>Bradymonadales</taxon>
        <taxon>Microvenatoraceae</taxon>
        <taxon>Microvenator</taxon>
    </lineage>
</organism>
<evidence type="ECO:0000256" key="5">
    <source>
        <dbReference type="ARBA" id="ARBA00022806"/>
    </source>
</evidence>
<keyword evidence="4 10" id="KW-0378">Hydrolase</keyword>
<feature type="region of interest" description="Disordered" evidence="11">
    <location>
        <begin position="389"/>
        <end position="416"/>
    </location>
</feature>
<name>A0A5B8XW05_9DELT</name>